<evidence type="ECO:0000313" key="2">
    <source>
        <dbReference type="EMBL" id="SDL22843.1"/>
    </source>
</evidence>
<reference evidence="3" key="1">
    <citation type="submission" date="2016-10" db="EMBL/GenBank/DDBJ databases">
        <authorList>
            <person name="Varghese N."/>
            <person name="Submissions S."/>
        </authorList>
    </citation>
    <scope>NUCLEOTIDE SEQUENCE [LARGE SCALE GENOMIC DNA]</scope>
    <source>
        <strain evidence="3">CGMCC 4.3147</strain>
    </source>
</reference>
<dbReference type="PANTHER" id="PTHR43283">
    <property type="entry name" value="BETA-LACTAMASE-RELATED"/>
    <property type="match status" value="1"/>
</dbReference>
<name>A0A1G9IDD8_9ACTN</name>
<feature type="domain" description="Beta-lactamase-related" evidence="1">
    <location>
        <begin position="6"/>
        <end position="329"/>
    </location>
</feature>
<dbReference type="InterPro" id="IPR001466">
    <property type="entry name" value="Beta-lactam-related"/>
</dbReference>
<organism evidence="2 3">
    <name type="scientific">Glycomyces sambucus</name>
    <dbReference type="NCBI Taxonomy" id="380244"/>
    <lineage>
        <taxon>Bacteria</taxon>
        <taxon>Bacillati</taxon>
        <taxon>Actinomycetota</taxon>
        <taxon>Actinomycetes</taxon>
        <taxon>Glycomycetales</taxon>
        <taxon>Glycomycetaceae</taxon>
        <taxon>Glycomyces</taxon>
    </lineage>
</organism>
<sequence length="455" mass="48989">MSANELQQTVARTAETYGIPGMSVGIWHRGREVFAAHGVTSLDHPLPVDEHTIFTLGSTTKPFTATAVVALAERGLIDLDAPVRRYLPGLRLADERTAASITVANLLNHTAGLDTWMLLDTGDGDDALEKYVGDLEELSIIARPGERASYSQAAFNLLGRVVEAVTGQTYEQAVAELLLDPIGLGESTYFAADAMTRRFAVGHTAGDDGPAVVHKWKLHRAQNPGGGLASTASDLLRWARFHLGDGRTESGERVLSTEALHGMRTPTVELRGSSIGDAFGQCWFLKDIDGEPAFAHGGSSIAQFADFVVVPGHDFAVVALANAEPGGTPANWEVIRWALEQYTGLVDRDPEPVAYDAPRAAAVVGDYDVDMMTVTVADEGGRLTLAARIKPELRAASDEEMPADCEPANMGFLHPEGDDYIVTEGPLQSQRGYFHRDRDGNVTALDLAGREFRRV</sequence>
<dbReference type="InterPro" id="IPR050789">
    <property type="entry name" value="Diverse_Enzym_Activities"/>
</dbReference>
<dbReference type="EMBL" id="FNGF01000004">
    <property type="protein sequence ID" value="SDL22843.1"/>
    <property type="molecule type" value="Genomic_DNA"/>
</dbReference>
<proteinExistence type="predicted"/>
<keyword evidence="3" id="KW-1185">Reference proteome</keyword>
<gene>
    <name evidence="2" type="ORF">SAMN05216298_3160</name>
</gene>
<protein>
    <submittedName>
        <fullName evidence="2">CubicO group peptidase, beta-lactamase class C family</fullName>
    </submittedName>
</protein>
<dbReference type="Proteomes" id="UP000198662">
    <property type="component" value="Unassembled WGS sequence"/>
</dbReference>
<dbReference type="AlphaFoldDB" id="A0A1G9IDD8"/>
<dbReference type="Gene3D" id="3.40.710.10">
    <property type="entry name" value="DD-peptidase/beta-lactamase superfamily"/>
    <property type="match status" value="1"/>
</dbReference>
<dbReference type="InterPro" id="IPR012338">
    <property type="entry name" value="Beta-lactam/transpept-like"/>
</dbReference>
<evidence type="ECO:0000259" key="1">
    <source>
        <dbReference type="Pfam" id="PF00144"/>
    </source>
</evidence>
<dbReference type="OrthoDB" id="262125at2"/>
<evidence type="ECO:0000313" key="3">
    <source>
        <dbReference type="Proteomes" id="UP000198662"/>
    </source>
</evidence>
<dbReference type="SUPFAM" id="SSF56601">
    <property type="entry name" value="beta-lactamase/transpeptidase-like"/>
    <property type="match status" value="1"/>
</dbReference>
<dbReference type="Pfam" id="PF00144">
    <property type="entry name" value="Beta-lactamase"/>
    <property type="match status" value="1"/>
</dbReference>
<accession>A0A1G9IDD8</accession>
<dbReference type="PANTHER" id="PTHR43283:SF3">
    <property type="entry name" value="BETA-LACTAMASE FAMILY PROTEIN (AFU_ORTHOLOGUE AFUA_5G07500)"/>
    <property type="match status" value="1"/>
</dbReference>
<dbReference type="RefSeq" id="WP_091050835.1">
    <property type="nucleotide sequence ID" value="NZ_FNGF01000004.1"/>
</dbReference>